<evidence type="ECO:0000313" key="5">
    <source>
        <dbReference type="Proteomes" id="UP000198981"/>
    </source>
</evidence>
<feature type="chain" id="PRO_5011505852" evidence="2">
    <location>
        <begin position="34"/>
        <end position="241"/>
    </location>
</feature>
<dbReference type="RefSeq" id="WP_092806251.1">
    <property type="nucleotide sequence ID" value="NZ_FMUH01000005.1"/>
</dbReference>
<proteinExistence type="predicted"/>
<dbReference type="AlphaFoldDB" id="A0A1G4YPZ7"/>
<dbReference type="InterPro" id="IPR010895">
    <property type="entry name" value="CHRD"/>
</dbReference>
<dbReference type="PROSITE" id="PS51318">
    <property type="entry name" value="TAT"/>
    <property type="match status" value="1"/>
</dbReference>
<accession>A0A1G4YPZ7</accession>
<dbReference type="OrthoDB" id="8901345at2"/>
<dbReference type="InterPro" id="IPR006311">
    <property type="entry name" value="TAT_signal"/>
</dbReference>
<dbReference type="EMBL" id="FMUH01000005">
    <property type="protein sequence ID" value="SCX55489.1"/>
    <property type="molecule type" value="Genomic_DNA"/>
</dbReference>
<name>A0A1G4YPZ7_9ACTN</name>
<reference evidence="5" key="1">
    <citation type="submission" date="2016-10" db="EMBL/GenBank/DDBJ databases">
        <authorList>
            <person name="Varghese N."/>
            <person name="Submissions S."/>
        </authorList>
    </citation>
    <scope>NUCLEOTIDE SEQUENCE [LARGE SCALE GENOMIC DNA]</scope>
    <source>
        <strain evidence="5">DSM 45722</strain>
    </source>
</reference>
<gene>
    <name evidence="4" type="ORF">SAMN03159343_3293</name>
</gene>
<dbReference type="Proteomes" id="UP000198981">
    <property type="component" value="Unassembled WGS sequence"/>
</dbReference>
<sequence>MSRTRTRTALLRTAVVTGAAGALALTAVGPAAAETEVAEPATFTSAFTAMATPDTVIDNDGVATPGEPGASGTFTYRINSDTEVICYDISLTGVTPPYQSPAKTATHIHEAAAGQAGPPRIAFPNPEDDGTGRLVSSGCLQGPFTTGVAPDGTDTGQGFTLDQIEANPSAFFTDTHTSAYAAGAVRGQLTEIPVGGVETGAGGTSAAADQGSTGTVVASVGAAALLAGGGAVALRRRAQQQ</sequence>
<protein>
    <submittedName>
        <fullName evidence="4">CHRD domain-containing protein</fullName>
    </submittedName>
</protein>
<keyword evidence="5" id="KW-1185">Reference proteome</keyword>
<dbReference type="Pfam" id="PF07452">
    <property type="entry name" value="CHRD"/>
    <property type="match status" value="1"/>
</dbReference>
<evidence type="ECO:0000256" key="1">
    <source>
        <dbReference type="SAM" id="MobiDB-lite"/>
    </source>
</evidence>
<keyword evidence="2" id="KW-0732">Signal</keyword>
<dbReference type="STRING" id="1960309.SAMN03159343_3293"/>
<feature type="domain" description="CHRD" evidence="3">
    <location>
        <begin position="45"/>
        <end position="191"/>
    </location>
</feature>
<dbReference type="SMART" id="SM00754">
    <property type="entry name" value="CHRD"/>
    <property type="match status" value="1"/>
</dbReference>
<organism evidence="4 5">
    <name type="scientific">Klenkia marina</name>
    <dbReference type="NCBI Taxonomy" id="1960309"/>
    <lineage>
        <taxon>Bacteria</taxon>
        <taxon>Bacillati</taxon>
        <taxon>Actinomycetota</taxon>
        <taxon>Actinomycetes</taxon>
        <taxon>Geodermatophilales</taxon>
        <taxon>Geodermatophilaceae</taxon>
        <taxon>Klenkia</taxon>
    </lineage>
</organism>
<evidence type="ECO:0000256" key="2">
    <source>
        <dbReference type="SAM" id="SignalP"/>
    </source>
</evidence>
<evidence type="ECO:0000259" key="3">
    <source>
        <dbReference type="SMART" id="SM00754"/>
    </source>
</evidence>
<evidence type="ECO:0000313" key="4">
    <source>
        <dbReference type="EMBL" id="SCX55489.1"/>
    </source>
</evidence>
<feature type="region of interest" description="Disordered" evidence="1">
    <location>
        <begin position="108"/>
        <end position="134"/>
    </location>
</feature>
<feature type="signal peptide" evidence="2">
    <location>
        <begin position="1"/>
        <end position="33"/>
    </location>
</feature>